<keyword evidence="2" id="KW-0732">Signal</keyword>
<evidence type="ECO:0000313" key="3">
    <source>
        <dbReference type="EMBL" id="TKS57103.1"/>
    </source>
</evidence>
<keyword evidence="4" id="KW-1185">Reference proteome</keyword>
<dbReference type="AlphaFoldDB" id="A0A4U5TSM4"/>
<feature type="region of interest" description="Disordered" evidence="1">
    <location>
        <begin position="231"/>
        <end position="255"/>
    </location>
</feature>
<feature type="compositionally biased region" description="Polar residues" evidence="1">
    <location>
        <begin position="573"/>
        <end position="582"/>
    </location>
</feature>
<organism evidence="3 4">
    <name type="scientific">Mesohalobacter halotolerans</name>
    <dbReference type="NCBI Taxonomy" id="1883405"/>
    <lineage>
        <taxon>Bacteria</taxon>
        <taxon>Pseudomonadati</taxon>
        <taxon>Bacteroidota</taxon>
        <taxon>Flavobacteriia</taxon>
        <taxon>Flavobacteriales</taxon>
        <taxon>Flavobacteriaceae</taxon>
        <taxon>Mesohalobacter</taxon>
    </lineage>
</organism>
<feature type="compositionally biased region" description="Low complexity" evidence="1">
    <location>
        <begin position="595"/>
        <end position="614"/>
    </location>
</feature>
<protein>
    <recommendedName>
        <fullName evidence="5">Carbohydrate-binding family V/XII</fullName>
    </recommendedName>
</protein>
<evidence type="ECO:0000313" key="4">
    <source>
        <dbReference type="Proteomes" id="UP000306552"/>
    </source>
</evidence>
<dbReference type="Proteomes" id="UP000306552">
    <property type="component" value="Unassembled WGS sequence"/>
</dbReference>
<name>A0A4U5TSM4_9FLAO</name>
<evidence type="ECO:0008006" key="5">
    <source>
        <dbReference type="Google" id="ProtNLM"/>
    </source>
</evidence>
<dbReference type="OrthoDB" id="102964at2"/>
<sequence>MSDLKSIINALVLLLALVVSAQEEEKSIWPKDIDTKAGTITIYQPENSSYVNNHLKSNLAFAYKKENEDPVFGMLWVDTLLDVDRTTREASLVSVEVEEVRFADEVTDEQKNKLEALINAEVPQWDIQFPLDDLIASLEEVSVTEDKYKNTPPHIYFEKEPTVLISIDGEPKLKDIEEGYALVQNSGSFILEDSKSNTYYLRGGEFWYNSKNVTGPYESAEKIPEKVKKIAKKAQPEDETVEDTKSEEDEYEGKQPKIKIVTEPSELIVFDGDPKYTPIQNTNLLYVANTESDIFMNIKGQSYFLLISGRWYTTKDLKGDWTFIKSQDLPEDFRNIDSESKKADVLANVFGTEEAKNAVYDAQLPQTASVDRDTKANKVVYNGTPEFKSIENLKLKYAVNTESAVFLDNKIYYLCDNAIWFKSNTPNGPWIVSDERPDDIEDIPASNPKYNTKYVYIYEASPTVVYVGYTPGYHGSYYNGFNVVYGTGYYYNPWYNSYYYHHHYTWGFSVRYNPWYGWSVGFRFGSPYGWYGYSYWGAGYNHWGPPYYRPAYYNRRYHQRRAYPMYRGRNGVSHYNRSSTLPSRYRDNRSGGRSNIRPNTRPNTKPTTRPTNRPSYNRPTTRPYTNRHTPNYRSSSRPTNRPIASPSARSFNQGGRMMPRRR</sequence>
<comment type="caution">
    <text evidence="3">The sequence shown here is derived from an EMBL/GenBank/DDBJ whole genome shotgun (WGS) entry which is preliminary data.</text>
</comment>
<reference evidence="3 4" key="1">
    <citation type="submission" date="2019-04" db="EMBL/GenBank/DDBJ databases">
        <title>Psychroflexus halotolerans sp. nov., isolated from a marine solar saltern.</title>
        <authorList>
            <person name="Feng X."/>
        </authorList>
    </citation>
    <scope>NUCLEOTIDE SEQUENCE [LARGE SCALE GENOMIC DNA]</scope>
    <source>
        <strain evidence="3 4">WDS2C27</strain>
    </source>
</reference>
<gene>
    <name evidence="3" type="ORF">FCN74_01415</name>
</gene>
<feature type="compositionally biased region" description="Acidic residues" evidence="1">
    <location>
        <begin position="237"/>
        <end position="251"/>
    </location>
</feature>
<feature type="region of interest" description="Disordered" evidence="1">
    <location>
        <begin position="568"/>
        <end position="662"/>
    </location>
</feature>
<evidence type="ECO:0000256" key="2">
    <source>
        <dbReference type="SAM" id="SignalP"/>
    </source>
</evidence>
<evidence type="ECO:0000256" key="1">
    <source>
        <dbReference type="SAM" id="MobiDB-lite"/>
    </source>
</evidence>
<proteinExistence type="predicted"/>
<dbReference type="RefSeq" id="WP_138930806.1">
    <property type="nucleotide sequence ID" value="NZ_SWMU01000001.1"/>
</dbReference>
<dbReference type="EMBL" id="SWMU01000001">
    <property type="protein sequence ID" value="TKS57103.1"/>
    <property type="molecule type" value="Genomic_DNA"/>
</dbReference>
<feature type="compositionally biased region" description="Polar residues" evidence="1">
    <location>
        <begin position="615"/>
        <end position="639"/>
    </location>
</feature>
<feature type="signal peptide" evidence="2">
    <location>
        <begin position="1"/>
        <end position="21"/>
    </location>
</feature>
<feature type="chain" id="PRO_5020440817" description="Carbohydrate-binding family V/XII" evidence="2">
    <location>
        <begin position="22"/>
        <end position="662"/>
    </location>
</feature>
<accession>A0A4U5TSM4</accession>